<protein>
    <recommendedName>
        <fullName evidence="3">Lipoprotein</fullName>
    </recommendedName>
</protein>
<comment type="caution">
    <text evidence="1">The sequence shown here is derived from an EMBL/GenBank/DDBJ whole genome shotgun (WGS) entry which is preliminary data.</text>
</comment>
<dbReference type="PROSITE" id="PS51257">
    <property type="entry name" value="PROKAR_LIPOPROTEIN"/>
    <property type="match status" value="1"/>
</dbReference>
<reference evidence="1 2" key="1">
    <citation type="submission" date="2018-11" db="EMBL/GenBank/DDBJ databases">
        <title>Genomes From Bacteria Associated with the Canine Oral Cavity: a Test Case for Automated Genome-Based Taxonomic Assignment.</title>
        <authorList>
            <person name="Coil D.A."/>
            <person name="Jospin G."/>
            <person name="Darling A.E."/>
            <person name="Wallis C."/>
            <person name="Davis I.J."/>
            <person name="Harris S."/>
            <person name="Eisen J.A."/>
            <person name="Holcombe L.J."/>
            <person name="O'Flynn C."/>
        </authorList>
    </citation>
    <scope>NUCLEOTIDE SEQUENCE [LARGE SCALE GENOMIC DNA]</scope>
    <source>
        <strain evidence="1 2">OH1426_COT-023</strain>
    </source>
</reference>
<dbReference type="RefSeq" id="WP_124789525.1">
    <property type="nucleotide sequence ID" value="NZ_RQYN01000009.1"/>
</dbReference>
<proteinExistence type="predicted"/>
<dbReference type="EMBL" id="RQYN01000009">
    <property type="protein sequence ID" value="RRD77363.1"/>
    <property type="molecule type" value="Genomic_DNA"/>
</dbReference>
<sequence>MRQKRIVWMSTLLLLLGVAGCEKETGTSTDQRQIGDVVEVFELAYGQSKEITYGGKEKFTLSLQDIKDHVTVNCALADFKNREEYASVKIDAYLQINNEKKRIEVSSKPCGALPYAGKGDEVKDMTRLIEEINAAPANAKDRSYYSDRFRSLFGEGTPIKQGAFRIFIGKASLCKYASPEARVEDYKLVFILTSNSK</sequence>
<name>A0A3P1Z808_TANFO</name>
<dbReference type="AlphaFoldDB" id="A0A3P1Z808"/>
<gene>
    <name evidence="1" type="ORF">EII41_04020</name>
</gene>
<evidence type="ECO:0000313" key="2">
    <source>
        <dbReference type="Proteomes" id="UP000279860"/>
    </source>
</evidence>
<organism evidence="1 2">
    <name type="scientific">Tannerella forsythia</name>
    <name type="common">Bacteroides forsythus</name>
    <dbReference type="NCBI Taxonomy" id="28112"/>
    <lineage>
        <taxon>Bacteria</taxon>
        <taxon>Pseudomonadati</taxon>
        <taxon>Bacteroidota</taxon>
        <taxon>Bacteroidia</taxon>
        <taxon>Bacteroidales</taxon>
        <taxon>Tannerellaceae</taxon>
        <taxon>Tannerella</taxon>
    </lineage>
</organism>
<evidence type="ECO:0000313" key="1">
    <source>
        <dbReference type="EMBL" id="RRD77363.1"/>
    </source>
</evidence>
<evidence type="ECO:0008006" key="3">
    <source>
        <dbReference type="Google" id="ProtNLM"/>
    </source>
</evidence>
<accession>A0A3P1Z808</accession>
<dbReference type="Proteomes" id="UP000279860">
    <property type="component" value="Unassembled WGS sequence"/>
</dbReference>